<dbReference type="AlphaFoldDB" id="A0A0D0UJ66"/>
<gene>
    <name evidence="1" type="ORF">I312_02725</name>
</gene>
<proteinExistence type="predicted"/>
<name>A0A0D0UJ66_CRYGA</name>
<organism evidence="1">
    <name type="scientific">Cryptococcus bacillisporus CA1280</name>
    <dbReference type="NCBI Taxonomy" id="1296109"/>
    <lineage>
        <taxon>Eukaryota</taxon>
        <taxon>Fungi</taxon>
        <taxon>Dikarya</taxon>
        <taxon>Basidiomycota</taxon>
        <taxon>Agaricomycotina</taxon>
        <taxon>Tremellomycetes</taxon>
        <taxon>Tremellales</taxon>
        <taxon>Cryptococcaceae</taxon>
        <taxon>Cryptococcus</taxon>
        <taxon>Cryptococcus gattii species complex</taxon>
    </lineage>
</organism>
<dbReference type="EMBL" id="KN847978">
    <property type="protein sequence ID" value="KIR48208.1"/>
    <property type="molecule type" value="Genomic_DNA"/>
</dbReference>
<accession>A0A0D0UJ66</accession>
<sequence length="32" mass="3483">MDIIDSGSLTSSLDGEEQGPCLEEVIWKFAVI</sequence>
<protein>
    <submittedName>
        <fullName evidence="1">Uncharacterized protein</fullName>
    </submittedName>
</protein>
<dbReference type="HOGENOM" id="CLU_3392284_0_0_1"/>
<evidence type="ECO:0000313" key="1">
    <source>
        <dbReference type="EMBL" id="KIR48208.1"/>
    </source>
</evidence>
<reference evidence="1" key="1">
    <citation type="submission" date="2015-01" db="EMBL/GenBank/DDBJ databases">
        <title>The Genome Sequence of Cryptococcus gattii CA1280.</title>
        <authorList>
            <consortium name="The Broad Institute Genomics Platform"/>
            <person name="Cuomo C."/>
            <person name="Litvintseva A."/>
            <person name="Chen Y."/>
            <person name="Heitman J."/>
            <person name="Sun S."/>
            <person name="Springer D."/>
            <person name="Dromer F."/>
            <person name="Young S."/>
            <person name="Zeng Q."/>
            <person name="Gargeya S."/>
            <person name="Abouelleil A."/>
            <person name="Alvarado L."/>
            <person name="Chapman S.B."/>
            <person name="Gainer-Dewar J."/>
            <person name="Goldberg J."/>
            <person name="Griggs A."/>
            <person name="Gujja S."/>
            <person name="Hansen M."/>
            <person name="Howarth C."/>
            <person name="Imamovic A."/>
            <person name="Larimer J."/>
            <person name="Murphy C."/>
            <person name="Naylor J."/>
            <person name="Pearson M."/>
            <person name="Priest M."/>
            <person name="Roberts A."/>
            <person name="Saif S."/>
            <person name="Shea T."/>
            <person name="Sykes S."/>
            <person name="Wortman J."/>
            <person name="Nusbaum C."/>
            <person name="Birren B."/>
        </authorList>
    </citation>
    <scope>NUCLEOTIDE SEQUENCE [LARGE SCALE GENOMIC DNA]</scope>
    <source>
        <strain evidence="1">CA1280</strain>
    </source>
</reference>